<dbReference type="Gene3D" id="1.20.140.10">
    <property type="entry name" value="Butyryl-CoA Dehydrogenase, subunit A, domain 3"/>
    <property type="match status" value="1"/>
</dbReference>
<dbReference type="InterPro" id="IPR013786">
    <property type="entry name" value="AcylCoA_DH/ox_N"/>
</dbReference>
<dbReference type="InterPro" id="IPR009100">
    <property type="entry name" value="AcylCoA_DH/oxidase_NM_dom_sf"/>
</dbReference>
<evidence type="ECO:0000256" key="1">
    <source>
        <dbReference type="ARBA" id="ARBA00001974"/>
    </source>
</evidence>
<dbReference type="InterPro" id="IPR009075">
    <property type="entry name" value="AcylCo_DH/oxidase_C"/>
</dbReference>
<evidence type="ECO:0000313" key="10">
    <source>
        <dbReference type="EMBL" id="QDV35379.1"/>
    </source>
</evidence>
<feature type="domain" description="Acyl-CoA dehydrogenase/oxidase C-terminal" evidence="7">
    <location>
        <begin position="301"/>
        <end position="442"/>
    </location>
</feature>
<accession>A0A518H3G7</accession>
<proteinExistence type="inferred from homology"/>
<evidence type="ECO:0000256" key="2">
    <source>
        <dbReference type="ARBA" id="ARBA00009347"/>
    </source>
</evidence>
<reference evidence="10 11" key="1">
    <citation type="submission" date="2019-02" db="EMBL/GenBank/DDBJ databases">
        <title>Deep-cultivation of Planctomycetes and their phenomic and genomic characterization uncovers novel biology.</title>
        <authorList>
            <person name="Wiegand S."/>
            <person name="Jogler M."/>
            <person name="Boedeker C."/>
            <person name="Pinto D."/>
            <person name="Vollmers J."/>
            <person name="Rivas-Marin E."/>
            <person name="Kohn T."/>
            <person name="Peeters S.H."/>
            <person name="Heuer A."/>
            <person name="Rast P."/>
            <person name="Oberbeckmann S."/>
            <person name="Bunk B."/>
            <person name="Jeske O."/>
            <person name="Meyerdierks A."/>
            <person name="Storesund J.E."/>
            <person name="Kallscheuer N."/>
            <person name="Luecker S."/>
            <person name="Lage O.M."/>
            <person name="Pohl T."/>
            <person name="Merkel B.J."/>
            <person name="Hornburger P."/>
            <person name="Mueller R.-W."/>
            <person name="Bruemmer F."/>
            <person name="Labrenz M."/>
            <person name="Spormann A.M."/>
            <person name="Op den Camp H."/>
            <person name="Overmann J."/>
            <person name="Amann R."/>
            <person name="Jetten M.S.M."/>
            <person name="Mascher T."/>
            <person name="Medema M.H."/>
            <person name="Devos D.P."/>
            <person name="Kaster A.-K."/>
            <person name="Ovreas L."/>
            <person name="Rohde M."/>
            <person name="Galperin M.Y."/>
            <person name="Jogler C."/>
        </authorList>
    </citation>
    <scope>NUCLEOTIDE SEQUENCE [LARGE SCALE GENOMIC DNA]</scope>
    <source>
        <strain evidence="10 11">ElP</strain>
    </source>
</reference>
<keyword evidence="3 5" id="KW-0285">Flavoprotein</keyword>
<dbReference type="InterPro" id="IPR006089">
    <property type="entry name" value="Acyl-CoA_DH_CS"/>
</dbReference>
<dbReference type="Pfam" id="PF02770">
    <property type="entry name" value="Acyl-CoA_dh_M"/>
    <property type="match status" value="1"/>
</dbReference>
<dbReference type="SUPFAM" id="SSF47203">
    <property type="entry name" value="Acyl-CoA dehydrogenase C-terminal domain-like"/>
    <property type="match status" value="1"/>
</dbReference>
<dbReference type="EMBL" id="CP036426">
    <property type="protein sequence ID" value="QDV35379.1"/>
    <property type="molecule type" value="Genomic_DNA"/>
</dbReference>
<dbReference type="GO" id="GO:0003995">
    <property type="term" value="F:acyl-CoA dehydrogenase activity"/>
    <property type="evidence" value="ECO:0007669"/>
    <property type="project" value="InterPro"/>
</dbReference>
<dbReference type="InterPro" id="IPR036250">
    <property type="entry name" value="AcylCo_DH-like_C"/>
</dbReference>
<dbReference type="Proteomes" id="UP000317835">
    <property type="component" value="Chromosome"/>
</dbReference>
<dbReference type="KEGG" id="tpla:ElP_32820"/>
<feature type="region of interest" description="Disordered" evidence="6">
    <location>
        <begin position="1"/>
        <end position="37"/>
    </location>
</feature>
<organism evidence="10 11">
    <name type="scientific">Tautonia plasticadhaerens</name>
    <dbReference type="NCBI Taxonomy" id="2527974"/>
    <lineage>
        <taxon>Bacteria</taxon>
        <taxon>Pseudomonadati</taxon>
        <taxon>Planctomycetota</taxon>
        <taxon>Planctomycetia</taxon>
        <taxon>Isosphaerales</taxon>
        <taxon>Isosphaeraceae</taxon>
        <taxon>Tautonia</taxon>
    </lineage>
</organism>
<evidence type="ECO:0000256" key="6">
    <source>
        <dbReference type="SAM" id="MobiDB-lite"/>
    </source>
</evidence>
<dbReference type="Pfam" id="PF00441">
    <property type="entry name" value="Acyl-CoA_dh_1"/>
    <property type="match status" value="1"/>
</dbReference>
<comment type="cofactor">
    <cofactor evidence="1 5">
        <name>FAD</name>
        <dbReference type="ChEBI" id="CHEBI:57692"/>
    </cofactor>
</comment>
<dbReference type="InterPro" id="IPR037069">
    <property type="entry name" value="AcylCoA_DH/ox_N_sf"/>
</dbReference>
<dbReference type="Pfam" id="PF02771">
    <property type="entry name" value="Acyl-CoA_dh_N"/>
    <property type="match status" value="1"/>
</dbReference>
<evidence type="ECO:0000313" key="11">
    <source>
        <dbReference type="Proteomes" id="UP000317835"/>
    </source>
</evidence>
<keyword evidence="4 5" id="KW-0274">FAD</keyword>
<evidence type="ECO:0000256" key="3">
    <source>
        <dbReference type="ARBA" id="ARBA00022630"/>
    </source>
</evidence>
<dbReference type="RefSeq" id="WP_145270940.1">
    <property type="nucleotide sequence ID" value="NZ_CP036426.1"/>
</dbReference>
<feature type="domain" description="Acyl-CoA dehydrogenase/oxidase N-terminal" evidence="9">
    <location>
        <begin position="112"/>
        <end position="192"/>
    </location>
</feature>
<dbReference type="GO" id="GO:0050660">
    <property type="term" value="F:flavin adenine dinucleotide binding"/>
    <property type="evidence" value="ECO:0007669"/>
    <property type="project" value="InterPro"/>
</dbReference>
<evidence type="ECO:0000259" key="8">
    <source>
        <dbReference type="Pfam" id="PF02770"/>
    </source>
</evidence>
<comment type="similarity">
    <text evidence="2 5">Belongs to the acyl-CoA dehydrogenase family.</text>
</comment>
<protein>
    <submittedName>
        <fullName evidence="10">Acyl-CoA dehydrogenase</fullName>
        <ecNumber evidence="10">1.3.99.-</ecNumber>
    </submittedName>
</protein>
<dbReference type="InterPro" id="IPR006091">
    <property type="entry name" value="Acyl-CoA_Oxase/DH_mid-dom"/>
</dbReference>
<dbReference type="InterPro" id="IPR046373">
    <property type="entry name" value="Acyl-CoA_Oxase/DH_mid-dom_sf"/>
</dbReference>
<evidence type="ECO:0000256" key="5">
    <source>
        <dbReference type="RuleBase" id="RU362125"/>
    </source>
</evidence>
<sequence length="653" mass="71547">MKTETEQSGPDAPNFVESALRLGGKSDQEARSTASIDRADDQVEDLFEPGHRTADSPIHRVVWDRGVPIDLFLPGEPGASPRCERVMDRSLEVVRRHKGGGTLLGPDGKIAGAVLDDLAAVGYWGLLIDPEYGGTGAPFAAFARFLTRMSTLEPMIAGLASVHGCIGAVDPLRAFGTPEQRRRLLPPLARGDRLSGFALTEPGAGSDLTALRTRAEPDGDDYVVDGEKLFITNAVPGRTIGLVCRIDDRPAVMIADLPDREDEHFQLVRYGIFALRQAHNNGLRFRAFRVPGENLLRPTRGDGLTIAYHGLNRGRVALCATAAGTMRKMLADLVPWARFRRTYGEPIAGRELVRRRIGRLAALIAGCDALVDWCARLLDEGYRGEMECIVAKIFGSEAQKDAAIELDMKTHGGRAFLRGHRFGENVHDYLAPCIYEGEGEMLGLAFFKSLIKEHGKAYFEPIGRAVREAGIRSPDPMNPAHAWAMRRALAPYAGWWAGQHLGRRRRTALPDLPANLAAHARFALDELHRSRLEISATMARHQLRLADRQCRMAELSRRVQGLVVILATSLWAGRQQDVLVRAAADVLCRELRRAHTGRRPSDDDYRAVTTLGEAIARGGYAPLDGIEADEIRMPYPQDGGTRPTGGPAPSASE</sequence>
<gene>
    <name evidence="10" type="primary">mmgC</name>
    <name evidence="10" type="ORF">ElP_32820</name>
</gene>
<evidence type="ECO:0000256" key="4">
    <source>
        <dbReference type="ARBA" id="ARBA00022827"/>
    </source>
</evidence>
<dbReference type="CDD" id="cd00567">
    <property type="entry name" value="ACAD"/>
    <property type="match status" value="1"/>
</dbReference>
<feature type="domain" description="Acyl-CoA oxidase/dehydrogenase middle" evidence="8">
    <location>
        <begin position="196"/>
        <end position="245"/>
    </location>
</feature>
<keyword evidence="5 10" id="KW-0560">Oxidoreductase</keyword>
<dbReference type="PROSITE" id="PS00072">
    <property type="entry name" value="ACYL_COA_DH_1"/>
    <property type="match status" value="1"/>
</dbReference>
<dbReference type="Gene3D" id="1.10.540.10">
    <property type="entry name" value="Acyl-CoA dehydrogenase/oxidase, N-terminal domain"/>
    <property type="match status" value="1"/>
</dbReference>
<evidence type="ECO:0000259" key="7">
    <source>
        <dbReference type="Pfam" id="PF00441"/>
    </source>
</evidence>
<keyword evidence="11" id="KW-1185">Reference proteome</keyword>
<dbReference type="SUPFAM" id="SSF56645">
    <property type="entry name" value="Acyl-CoA dehydrogenase NM domain-like"/>
    <property type="match status" value="1"/>
</dbReference>
<dbReference type="OrthoDB" id="9802447at2"/>
<evidence type="ECO:0000259" key="9">
    <source>
        <dbReference type="Pfam" id="PF02771"/>
    </source>
</evidence>
<dbReference type="PANTHER" id="PTHR43884:SF12">
    <property type="entry name" value="ISOVALERYL-COA DEHYDROGENASE, MITOCHONDRIAL-RELATED"/>
    <property type="match status" value="1"/>
</dbReference>
<dbReference type="AlphaFoldDB" id="A0A518H3G7"/>
<dbReference type="EC" id="1.3.99.-" evidence="10"/>
<dbReference type="Gene3D" id="2.40.110.10">
    <property type="entry name" value="Butyryl-CoA Dehydrogenase, subunit A, domain 2"/>
    <property type="match status" value="1"/>
</dbReference>
<dbReference type="PANTHER" id="PTHR43884">
    <property type="entry name" value="ACYL-COA DEHYDROGENASE"/>
    <property type="match status" value="1"/>
</dbReference>
<name>A0A518H3G7_9BACT</name>
<feature type="region of interest" description="Disordered" evidence="6">
    <location>
        <begin position="627"/>
        <end position="653"/>
    </location>
</feature>